<evidence type="ECO:0000256" key="1">
    <source>
        <dbReference type="ARBA" id="ARBA00022842"/>
    </source>
</evidence>
<evidence type="ECO:0000259" key="2">
    <source>
        <dbReference type="Pfam" id="PF12804"/>
    </source>
</evidence>
<dbReference type="InterPro" id="IPR029044">
    <property type="entry name" value="Nucleotide-diphossugar_trans"/>
</dbReference>
<dbReference type="GO" id="GO:0016779">
    <property type="term" value="F:nucleotidyltransferase activity"/>
    <property type="evidence" value="ECO:0007669"/>
    <property type="project" value="UniProtKB-ARBA"/>
</dbReference>
<keyword evidence="3" id="KW-0808">Transferase</keyword>
<dbReference type="SUPFAM" id="SSF53448">
    <property type="entry name" value="Nucleotide-diphospho-sugar transferases"/>
    <property type="match status" value="1"/>
</dbReference>
<comment type="caution">
    <text evidence="3">The sequence shown here is derived from an EMBL/GenBank/DDBJ whole genome shotgun (WGS) entry which is preliminary data.</text>
</comment>
<dbReference type="PANTHER" id="PTHR43777">
    <property type="entry name" value="MOLYBDENUM COFACTOR CYTIDYLYLTRANSFERASE"/>
    <property type="match status" value="1"/>
</dbReference>
<reference evidence="3 4" key="1">
    <citation type="submission" date="2019-12" db="EMBL/GenBank/DDBJ databases">
        <authorList>
            <person name="Yuan C.-G."/>
        </authorList>
    </citation>
    <scope>NUCLEOTIDE SEQUENCE [LARGE SCALE GENOMIC DNA]</scope>
    <source>
        <strain evidence="3 4">KCTC 23863</strain>
    </source>
</reference>
<dbReference type="EMBL" id="WURB01000013">
    <property type="protein sequence ID" value="MXQ13166.1"/>
    <property type="molecule type" value="Genomic_DNA"/>
</dbReference>
<name>A0A7X3MTW1_9HYPH</name>
<gene>
    <name evidence="3" type="ORF">GR328_17190</name>
</gene>
<accession>A0A7X3MTW1</accession>
<reference evidence="3 4" key="2">
    <citation type="submission" date="2020-01" db="EMBL/GenBank/DDBJ databases">
        <title>Microvirga sp. nov., an arsenate reduction bacterium isolated from Tibet hotspring sediments.</title>
        <authorList>
            <person name="Xian W.-D."/>
            <person name="Li W.-J."/>
        </authorList>
    </citation>
    <scope>NUCLEOTIDE SEQUENCE [LARGE SCALE GENOMIC DNA]</scope>
    <source>
        <strain evidence="3 4">KCTC 23863</strain>
    </source>
</reference>
<dbReference type="AlphaFoldDB" id="A0A7X3MTW1"/>
<proteinExistence type="predicted"/>
<sequence length="199" mass="20548">MSRETSDVAAILLAAGRGTRFGDEPKLLAQVGGKSLVRHAAEAAIRSTADPVVVVTGHLGEEVAAALEGLPVRIVRNALYAQGLSTSLKAGFSALPRRARAAIVLLGDMPFVTAGLIDALAAAWRDGGEPAALVPTLNGRRGNPVVLSRALQGEIESLSGDAGAGPVLRGRPDVLEWPTTDPAVAQDIDTREELAGLRP</sequence>
<dbReference type="Gene3D" id="3.90.550.10">
    <property type="entry name" value="Spore Coat Polysaccharide Biosynthesis Protein SpsA, Chain A"/>
    <property type="match status" value="1"/>
</dbReference>
<dbReference type="Proteomes" id="UP000436483">
    <property type="component" value="Unassembled WGS sequence"/>
</dbReference>
<dbReference type="InterPro" id="IPR025877">
    <property type="entry name" value="MobA-like_NTP_Trfase"/>
</dbReference>
<dbReference type="RefSeq" id="WP_160885870.1">
    <property type="nucleotide sequence ID" value="NZ_WURB01000013.1"/>
</dbReference>
<protein>
    <submittedName>
        <fullName evidence="3">NTP transferase domain-containing protein</fullName>
    </submittedName>
</protein>
<keyword evidence="1" id="KW-0460">Magnesium</keyword>
<evidence type="ECO:0000313" key="4">
    <source>
        <dbReference type="Proteomes" id="UP000436483"/>
    </source>
</evidence>
<keyword evidence="4" id="KW-1185">Reference proteome</keyword>
<dbReference type="CDD" id="cd04182">
    <property type="entry name" value="GT_2_like_f"/>
    <property type="match status" value="1"/>
</dbReference>
<dbReference type="PANTHER" id="PTHR43777:SF1">
    <property type="entry name" value="MOLYBDENUM COFACTOR CYTIDYLYLTRANSFERASE"/>
    <property type="match status" value="1"/>
</dbReference>
<evidence type="ECO:0000313" key="3">
    <source>
        <dbReference type="EMBL" id="MXQ13166.1"/>
    </source>
</evidence>
<dbReference type="Pfam" id="PF12804">
    <property type="entry name" value="NTP_transf_3"/>
    <property type="match status" value="1"/>
</dbReference>
<feature type="domain" description="MobA-like NTP transferase" evidence="2">
    <location>
        <begin position="10"/>
        <end position="170"/>
    </location>
</feature>
<dbReference type="OrthoDB" id="9779263at2"/>
<organism evidence="3 4">
    <name type="scientific">Microvirga makkahensis</name>
    <dbReference type="NCBI Taxonomy" id="1128670"/>
    <lineage>
        <taxon>Bacteria</taxon>
        <taxon>Pseudomonadati</taxon>
        <taxon>Pseudomonadota</taxon>
        <taxon>Alphaproteobacteria</taxon>
        <taxon>Hyphomicrobiales</taxon>
        <taxon>Methylobacteriaceae</taxon>
        <taxon>Microvirga</taxon>
    </lineage>
</organism>